<reference evidence="11 12" key="1">
    <citation type="journal article" date="2007" name="Science">
        <title>Sea anemone genome reveals ancestral eumetazoan gene repertoire and genomic organization.</title>
        <authorList>
            <person name="Putnam N.H."/>
            <person name="Srivastava M."/>
            <person name="Hellsten U."/>
            <person name="Dirks B."/>
            <person name="Chapman J."/>
            <person name="Salamov A."/>
            <person name="Terry A."/>
            <person name="Shapiro H."/>
            <person name="Lindquist E."/>
            <person name="Kapitonov V.V."/>
            <person name="Jurka J."/>
            <person name="Genikhovich G."/>
            <person name="Grigoriev I.V."/>
            <person name="Lucas S.M."/>
            <person name="Steele R.E."/>
            <person name="Finnerty J.R."/>
            <person name="Technau U."/>
            <person name="Martindale M.Q."/>
            <person name="Rokhsar D.S."/>
        </authorList>
    </citation>
    <scope>NUCLEOTIDE SEQUENCE [LARGE SCALE GENOMIC DNA]</scope>
    <source>
        <strain evidence="12">CH2 X CH6</strain>
    </source>
</reference>
<evidence type="ECO:0000313" key="12">
    <source>
        <dbReference type="Proteomes" id="UP000001593"/>
    </source>
</evidence>
<dbReference type="HOGENOM" id="CLU_004826_9_2_1"/>
<keyword evidence="5" id="KW-0732">Signal</keyword>
<comment type="caution">
    <text evidence="9">Lacks conserved residue(s) required for the propagation of feature annotation.</text>
</comment>
<evidence type="ECO:0000256" key="3">
    <source>
        <dbReference type="ARBA" id="ARBA00022525"/>
    </source>
</evidence>
<dbReference type="SMART" id="SM00179">
    <property type="entry name" value="EGF_CA"/>
    <property type="match status" value="3"/>
</dbReference>
<protein>
    <recommendedName>
        <fullName evidence="10">EGF-like domain-containing protein</fullName>
    </recommendedName>
</protein>
<keyword evidence="3" id="KW-0964">Secreted</keyword>
<dbReference type="AlphaFoldDB" id="A7SBZ2"/>
<keyword evidence="7 9" id="KW-1015">Disulfide bond</keyword>
<feature type="domain" description="EGF-like" evidence="10">
    <location>
        <begin position="82"/>
        <end position="110"/>
    </location>
</feature>
<dbReference type="Proteomes" id="UP000001593">
    <property type="component" value="Unassembled WGS sequence"/>
</dbReference>
<keyword evidence="12" id="KW-1185">Reference proteome</keyword>
<gene>
    <name evidence="11" type="ORF">NEMVEDRAFT_v1g18668</name>
</gene>
<dbReference type="SUPFAM" id="SSF57184">
    <property type="entry name" value="Growth factor receptor domain"/>
    <property type="match status" value="1"/>
</dbReference>
<accession>A7SBZ2</accession>
<evidence type="ECO:0000256" key="6">
    <source>
        <dbReference type="ARBA" id="ARBA00022737"/>
    </source>
</evidence>
<dbReference type="Gene3D" id="2.10.25.10">
    <property type="entry name" value="Laminin"/>
    <property type="match status" value="3"/>
</dbReference>
<dbReference type="Pfam" id="PF07645">
    <property type="entry name" value="EGF_CA"/>
    <property type="match status" value="3"/>
</dbReference>
<dbReference type="FunFam" id="2.10.25.10:FF:000003">
    <property type="entry name" value="fibrillin-1 isoform X1"/>
    <property type="match status" value="1"/>
</dbReference>
<evidence type="ECO:0000256" key="5">
    <source>
        <dbReference type="ARBA" id="ARBA00022729"/>
    </source>
</evidence>
<dbReference type="SMART" id="SM00181">
    <property type="entry name" value="EGF"/>
    <property type="match status" value="3"/>
</dbReference>
<dbReference type="InterPro" id="IPR000152">
    <property type="entry name" value="EGF-type_Asp/Asn_hydroxyl_site"/>
</dbReference>
<dbReference type="STRING" id="45351.A7SBZ2"/>
<dbReference type="PROSITE" id="PS01186">
    <property type="entry name" value="EGF_2"/>
    <property type="match status" value="2"/>
</dbReference>
<dbReference type="eggNOG" id="KOG1217">
    <property type="taxonomic scope" value="Eukaryota"/>
</dbReference>
<dbReference type="InterPro" id="IPR001881">
    <property type="entry name" value="EGF-like_Ca-bd_dom"/>
</dbReference>
<dbReference type="PANTHER" id="PTHR24040">
    <property type="entry name" value="LAMININ G-LIKE DOMAIN-CONTAINING PROTEIN"/>
    <property type="match status" value="1"/>
</dbReference>
<keyword evidence="6" id="KW-0677">Repeat</keyword>
<dbReference type="PANTHER" id="PTHR24040:SF13">
    <property type="entry name" value="FIBROPELLIN-1"/>
    <property type="match status" value="1"/>
</dbReference>
<evidence type="ECO:0000256" key="1">
    <source>
        <dbReference type="ARBA" id="ARBA00004613"/>
    </source>
</evidence>
<feature type="disulfide bond" evidence="9">
    <location>
        <begin position="86"/>
        <end position="96"/>
    </location>
</feature>
<dbReference type="GO" id="GO:0005509">
    <property type="term" value="F:calcium ion binding"/>
    <property type="evidence" value="ECO:0007669"/>
    <property type="project" value="InterPro"/>
</dbReference>
<dbReference type="InterPro" id="IPR051145">
    <property type="entry name" value="GAS-SHBG-PROS"/>
</dbReference>
<dbReference type="InParanoid" id="A7SBZ2"/>
<dbReference type="EMBL" id="DS469619">
    <property type="protein sequence ID" value="EDO38790.1"/>
    <property type="molecule type" value="Genomic_DNA"/>
</dbReference>
<dbReference type="GO" id="GO:0005576">
    <property type="term" value="C:extracellular region"/>
    <property type="evidence" value="ECO:0007669"/>
    <property type="project" value="UniProtKB-SubCell"/>
</dbReference>
<evidence type="ECO:0000256" key="8">
    <source>
        <dbReference type="ARBA" id="ARBA00023180"/>
    </source>
</evidence>
<evidence type="ECO:0000256" key="7">
    <source>
        <dbReference type="ARBA" id="ARBA00023157"/>
    </source>
</evidence>
<evidence type="ECO:0000256" key="4">
    <source>
        <dbReference type="ARBA" id="ARBA00022536"/>
    </source>
</evidence>
<dbReference type="PROSITE" id="PS01187">
    <property type="entry name" value="EGF_CA"/>
    <property type="match status" value="1"/>
</dbReference>
<dbReference type="InterPro" id="IPR009030">
    <property type="entry name" value="Growth_fac_rcpt_cys_sf"/>
</dbReference>
<dbReference type="InterPro" id="IPR000742">
    <property type="entry name" value="EGF"/>
</dbReference>
<proteinExistence type="inferred from homology"/>
<evidence type="ECO:0000313" key="11">
    <source>
        <dbReference type="EMBL" id="EDO38790.1"/>
    </source>
</evidence>
<sequence length="110" mass="11946">DECMMTPNLCGEAKCVNTPGSYVCKCNSGFEYNPQTKTCGDKDECKGQSQLCQFGCVNLIGSYRCGCQPGFTLSYYWNQCQDVNECQTNPCGGAQCQNTLGSYYCGCAQG</sequence>
<dbReference type="PROSITE" id="PS00010">
    <property type="entry name" value="ASX_HYDROXYL"/>
    <property type="match status" value="2"/>
</dbReference>
<dbReference type="CDD" id="cd00054">
    <property type="entry name" value="EGF_CA"/>
    <property type="match status" value="1"/>
</dbReference>
<comment type="similarity">
    <text evidence="2">Belongs to the EGF domain peptide family.</text>
</comment>
<comment type="subcellular location">
    <subcellularLocation>
        <location evidence="1">Secreted</location>
    </subcellularLocation>
</comment>
<name>A7SBZ2_NEMVE</name>
<keyword evidence="4 9" id="KW-0245">EGF-like domain</keyword>
<dbReference type="PROSITE" id="PS50026">
    <property type="entry name" value="EGF_3"/>
    <property type="match status" value="1"/>
</dbReference>
<feature type="non-terminal residue" evidence="11">
    <location>
        <position position="110"/>
    </location>
</feature>
<feature type="non-terminal residue" evidence="11">
    <location>
        <position position="1"/>
    </location>
</feature>
<keyword evidence="8" id="KW-0325">Glycoprotein</keyword>
<evidence type="ECO:0000256" key="9">
    <source>
        <dbReference type="PROSITE-ProRule" id="PRU00076"/>
    </source>
</evidence>
<evidence type="ECO:0000256" key="2">
    <source>
        <dbReference type="ARBA" id="ARBA00006373"/>
    </source>
</evidence>
<organism evidence="11 12">
    <name type="scientific">Nematostella vectensis</name>
    <name type="common">Starlet sea anemone</name>
    <dbReference type="NCBI Taxonomy" id="45351"/>
    <lineage>
        <taxon>Eukaryota</taxon>
        <taxon>Metazoa</taxon>
        <taxon>Cnidaria</taxon>
        <taxon>Anthozoa</taxon>
        <taxon>Hexacorallia</taxon>
        <taxon>Actiniaria</taxon>
        <taxon>Edwardsiidae</taxon>
        <taxon>Nematostella</taxon>
    </lineage>
</organism>
<evidence type="ECO:0000259" key="10">
    <source>
        <dbReference type="PROSITE" id="PS50026"/>
    </source>
</evidence>
<dbReference type="InterPro" id="IPR049883">
    <property type="entry name" value="NOTCH1_EGF-like"/>
</dbReference>
<dbReference type="InterPro" id="IPR018097">
    <property type="entry name" value="EGF_Ca-bd_CS"/>
</dbReference>
<dbReference type="PhylomeDB" id="A7SBZ2"/>
<dbReference type="FunFam" id="2.10.25.10:FF:000005">
    <property type="entry name" value="Fibrillin 2"/>
    <property type="match status" value="1"/>
</dbReference>
<dbReference type="OMA" id="TCEVDEC"/>